<sequence length="101" mass="10918">MELKSSFANYEGIFIAAHIDGSEKRGKRLAAQRAGAVSRFFIDRGFGTDRIHVEDPGISYNRPIDGLAARSASIDFLPACPHPCCSLPTQRATDPGAAMPR</sequence>
<evidence type="ECO:0008006" key="2">
    <source>
        <dbReference type="Google" id="ProtNLM"/>
    </source>
</evidence>
<accession>A0A1K0JM37</accession>
<reference evidence="1" key="1">
    <citation type="submission" date="2016-09" db="EMBL/GenBank/DDBJ databases">
        <authorList>
            <person name="Capua I."/>
            <person name="De Benedictis P."/>
            <person name="Joannis T."/>
            <person name="Lombin L.H."/>
            <person name="Cattoli G."/>
        </authorList>
    </citation>
    <scope>NUCLEOTIDE SEQUENCE</scope>
    <source>
        <strain evidence="1">B9</strain>
    </source>
</reference>
<name>A0A1K0JM37_CUPNE</name>
<dbReference type="SUPFAM" id="SSF103088">
    <property type="entry name" value="OmpA-like"/>
    <property type="match status" value="1"/>
</dbReference>
<protein>
    <recommendedName>
        <fullName evidence="2">OmpA-like domain-containing protein</fullName>
    </recommendedName>
</protein>
<dbReference type="RefSeq" id="WP_340528967.1">
    <property type="nucleotide sequence ID" value="NZ_FMSH01000455.1"/>
</dbReference>
<organism evidence="1">
    <name type="scientific">Cupriavidus necator</name>
    <name type="common">Alcaligenes eutrophus</name>
    <name type="synonym">Ralstonia eutropha</name>
    <dbReference type="NCBI Taxonomy" id="106590"/>
    <lineage>
        <taxon>Bacteria</taxon>
        <taxon>Pseudomonadati</taxon>
        <taxon>Pseudomonadota</taxon>
        <taxon>Betaproteobacteria</taxon>
        <taxon>Burkholderiales</taxon>
        <taxon>Burkholderiaceae</taxon>
        <taxon>Cupriavidus</taxon>
    </lineage>
</organism>
<gene>
    <name evidence="1" type="ORF">CNECB9_5080008</name>
</gene>
<dbReference type="InterPro" id="IPR036737">
    <property type="entry name" value="OmpA-like_sf"/>
</dbReference>
<evidence type="ECO:0000313" key="1">
    <source>
        <dbReference type="EMBL" id="SCU91567.1"/>
    </source>
</evidence>
<dbReference type="EMBL" id="FMSH01000455">
    <property type="protein sequence ID" value="SCU91567.1"/>
    <property type="molecule type" value="Genomic_DNA"/>
</dbReference>
<dbReference type="AlphaFoldDB" id="A0A1K0JM37"/>
<proteinExistence type="predicted"/>